<keyword evidence="1" id="KW-1133">Transmembrane helix</keyword>
<evidence type="ECO:0000313" key="3">
    <source>
        <dbReference type="Proteomes" id="UP000527352"/>
    </source>
</evidence>
<keyword evidence="1" id="KW-0812">Transmembrane</keyword>
<keyword evidence="3" id="KW-1185">Reference proteome</keyword>
<comment type="caution">
    <text evidence="2">The sequence shown here is derived from an EMBL/GenBank/DDBJ whole genome shotgun (WGS) entry which is preliminary data.</text>
</comment>
<dbReference type="Proteomes" id="UP000527352">
    <property type="component" value="Unassembled WGS sequence"/>
</dbReference>
<feature type="transmembrane region" description="Helical" evidence="1">
    <location>
        <begin position="6"/>
        <end position="25"/>
    </location>
</feature>
<name>A0ABX1KGQ6_9GAMM</name>
<dbReference type="EMBL" id="JABAEB010000001">
    <property type="protein sequence ID" value="NLQ21383.1"/>
    <property type="molecule type" value="Genomic_DNA"/>
</dbReference>
<gene>
    <name evidence="2" type="ORF">HGO26_00570</name>
</gene>
<evidence type="ECO:0000256" key="1">
    <source>
        <dbReference type="SAM" id="Phobius"/>
    </source>
</evidence>
<keyword evidence="1" id="KW-0472">Membrane</keyword>
<evidence type="ECO:0000313" key="2">
    <source>
        <dbReference type="EMBL" id="NLQ21383.1"/>
    </source>
</evidence>
<sequence length="181" mass="21471">MKLIIYLFIFLNFCIFTYMSTEIYLTSISSDTGIVELYENVPTGTFQRIENSYNLEGTKTTITTTLTLMDKHNYYYSIQKIQDETYGQFQVIVTGSYFYSKENHTIHVKTKRVDFDKLKNDEYYEQIVLNNPQSPIIKQLTKAMFGDYELYTEGVFSVLNLNYYFCYADFKFNSIRCFKDI</sequence>
<organism evidence="2 3">
    <name type="scientific">Shewanella oncorhynchi</name>
    <dbReference type="NCBI Taxonomy" id="2726434"/>
    <lineage>
        <taxon>Bacteria</taxon>
        <taxon>Pseudomonadati</taxon>
        <taxon>Pseudomonadota</taxon>
        <taxon>Gammaproteobacteria</taxon>
        <taxon>Alteromonadales</taxon>
        <taxon>Shewanellaceae</taxon>
        <taxon>Shewanella</taxon>
    </lineage>
</organism>
<reference evidence="2 3" key="1">
    <citation type="submission" date="2020-04" db="EMBL/GenBank/DDBJ databases">
        <title>The first description of lens atrophy caused by putative novel Shewanella sp. that is a new emerging pathogen for cultured rainbow trout?</title>
        <authorList>
            <person name="Saticioglu I.B."/>
            <person name="Duman M."/>
            <person name="Altun S."/>
        </authorList>
    </citation>
    <scope>NUCLEOTIDE SEQUENCE [LARGE SCALE GENOMIC DNA]</scope>
    <source>
        <strain evidence="2 3">S-1</strain>
    </source>
</reference>
<accession>A0ABX1KGQ6</accession>
<dbReference type="RefSeq" id="WP_168822622.1">
    <property type="nucleotide sequence ID" value="NZ_JABAEB010000001.1"/>
</dbReference>
<proteinExistence type="predicted"/>
<protein>
    <submittedName>
        <fullName evidence="2">Uncharacterized protein</fullName>
    </submittedName>
</protein>